<feature type="region of interest" description="Disordered" evidence="1">
    <location>
        <begin position="46"/>
        <end position="70"/>
    </location>
</feature>
<dbReference type="EMBL" id="CADEAL010004306">
    <property type="protein sequence ID" value="CAB1456665.1"/>
    <property type="molecule type" value="Genomic_DNA"/>
</dbReference>
<feature type="region of interest" description="Disordered" evidence="1">
    <location>
        <begin position="79"/>
        <end position="98"/>
    </location>
</feature>
<organism evidence="2 3">
    <name type="scientific">Pleuronectes platessa</name>
    <name type="common">European plaice</name>
    <dbReference type="NCBI Taxonomy" id="8262"/>
    <lineage>
        <taxon>Eukaryota</taxon>
        <taxon>Metazoa</taxon>
        <taxon>Chordata</taxon>
        <taxon>Craniata</taxon>
        <taxon>Vertebrata</taxon>
        <taxon>Euteleostomi</taxon>
        <taxon>Actinopterygii</taxon>
        <taxon>Neopterygii</taxon>
        <taxon>Teleostei</taxon>
        <taxon>Neoteleostei</taxon>
        <taxon>Acanthomorphata</taxon>
        <taxon>Carangaria</taxon>
        <taxon>Pleuronectiformes</taxon>
        <taxon>Pleuronectoidei</taxon>
        <taxon>Pleuronectidae</taxon>
        <taxon>Pleuronectes</taxon>
    </lineage>
</organism>
<dbReference type="AlphaFoldDB" id="A0A9N7VW16"/>
<evidence type="ECO:0000256" key="1">
    <source>
        <dbReference type="SAM" id="MobiDB-lite"/>
    </source>
</evidence>
<proteinExistence type="predicted"/>
<sequence>MAQIQPRVQPPPESPVFLLLLPSTTYSSPLLPINEISGCLRPQHHLSGTEQRESGGESDGITGPGSPGVVRKMEVQRAEREMGGKELAGGGNRSREKVVAQSRGVRCSILPAVDGAHLHSESRQLLPSLARRAPAQAAAVPVAFGYSCAGEPASDGQPTATSSGPGVNPQGNLASSSCTRWKPDDSLAGFWHLWLLNYREAPSRSLNSRIVWLPCSLVALFILSSKEAL</sequence>
<reference evidence="2" key="1">
    <citation type="submission" date="2020-03" db="EMBL/GenBank/DDBJ databases">
        <authorList>
            <person name="Weist P."/>
        </authorList>
    </citation>
    <scope>NUCLEOTIDE SEQUENCE</scope>
</reference>
<gene>
    <name evidence="2" type="ORF">PLEPLA_LOCUS44457</name>
</gene>
<evidence type="ECO:0000313" key="3">
    <source>
        <dbReference type="Proteomes" id="UP001153269"/>
    </source>
</evidence>
<protein>
    <submittedName>
        <fullName evidence="2">Uncharacterized protein</fullName>
    </submittedName>
</protein>
<comment type="caution">
    <text evidence="2">The sequence shown here is derived from an EMBL/GenBank/DDBJ whole genome shotgun (WGS) entry which is preliminary data.</text>
</comment>
<name>A0A9N7VW16_PLEPL</name>
<feature type="region of interest" description="Disordered" evidence="1">
    <location>
        <begin position="153"/>
        <end position="175"/>
    </location>
</feature>
<evidence type="ECO:0000313" key="2">
    <source>
        <dbReference type="EMBL" id="CAB1456665.1"/>
    </source>
</evidence>
<keyword evidence="3" id="KW-1185">Reference proteome</keyword>
<dbReference type="Proteomes" id="UP001153269">
    <property type="component" value="Unassembled WGS sequence"/>
</dbReference>
<feature type="compositionally biased region" description="Polar residues" evidence="1">
    <location>
        <begin position="156"/>
        <end position="175"/>
    </location>
</feature>
<accession>A0A9N7VW16</accession>